<dbReference type="PROSITE" id="PS50173">
    <property type="entry name" value="UMUC"/>
    <property type="match status" value="1"/>
</dbReference>
<evidence type="ECO:0000256" key="1">
    <source>
        <dbReference type="ARBA" id="ARBA00010945"/>
    </source>
</evidence>
<evidence type="ECO:0000256" key="2">
    <source>
        <dbReference type="ARBA" id="ARBA00022457"/>
    </source>
</evidence>
<dbReference type="EC" id="2.7.7.7" evidence="6"/>
<keyword evidence="6" id="KW-0238">DNA-binding</keyword>
<dbReference type="SUPFAM" id="SSF100879">
    <property type="entry name" value="Lesion bypass DNA polymerase (Y-family), little finger domain"/>
    <property type="match status" value="1"/>
</dbReference>
<dbReference type="InterPro" id="IPR022880">
    <property type="entry name" value="DNApol_IV"/>
</dbReference>
<dbReference type="NCBIfam" id="NF002677">
    <property type="entry name" value="PRK02406.1"/>
    <property type="match status" value="1"/>
</dbReference>
<keyword evidence="4 6" id="KW-0235">DNA replication</keyword>
<keyword evidence="5 6" id="KW-0239">DNA-directed DNA polymerase</keyword>
<dbReference type="CDD" id="cd03586">
    <property type="entry name" value="PolY_Pol_IV_kappa"/>
    <property type="match status" value="1"/>
</dbReference>
<name>A0A1H9S3H2_9LACO</name>
<comment type="subcellular location">
    <subcellularLocation>
        <location evidence="6">Cytoplasm</location>
    </subcellularLocation>
</comment>
<keyword evidence="6" id="KW-0227">DNA damage</keyword>
<dbReference type="PANTHER" id="PTHR11076">
    <property type="entry name" value="DNA REPAIR POLYMERASE UMUC / TRANSFERASE FAMILY MEMBER"/>
    <property type="match status" value="1"/>
</dbReference>
<sequence length="374" mass="43001">MDASIEILPIHVNTSRKIIHVDMDAFYASIEERENPKLRLNPLVVARDPRQTGGKGVVATANYLARKKGVHSAMSAQKALELCPEATFKTPDFTLYRKVSDQIHEIFAEYTEMIEPVAFDEAYLDVTHNKKQIESSVEVAHQIQSEIYAKTQLTCSTGISYNKFLAKLTSEYQKPVGVAVVLPEDVREFLDKLPIEKFRGVGKKTVPKMHDLKIFNGQDLYKRSELELIHHFGRFGDVLYHHVRGSDDRPVAYQRERKSIGKERTYNPNLTSELEIEDELKLLAQKVAETMKQKQKHGKTLVLKVRYSDFETITKRQTFTEFLDNSEETYLFYARQLFDEFGNSQRGIRLLGITLTNLAGMNFENMTLPLFNQD</sequence>
<dbReference type="InterPro" id="IPR001126">
    <property type="entry name" value="UmuC"/>
</dbReference>
<keyword evidence="6" id="KW-0808">Transferase</keyword>
<evidence type="ECO:0000259" key="7">
    <source>
        <dbReference type="PROSITE" id="PS50173"/>
    </source>
</evidence>
<evidence type="ECO:0000313" key="9">
    <source>
        <dbReference type="Proteomes" id="UP000182818"/>
    </source>
</evidence>
<dbReference type="Pfam" id="PF11799">
    <property type="entry name" value="IMS_C"/>
    <property type="match status" value="1"/>
</dbReference>
<dbReference type="PANTHER" id="PTHR11076:SF33">
    <property type="entry name" value="DNA POLYMERASE KAPPA"/>
    <property type="match status" value="1"/>
</dbReference>
<dbReference type="Gene3D" id="3.30.1490.100">
    <property type="entry name" value="DNA polymerase, Y-family, little finger domain"/>
    <property type="match status" value="1"/>
</dbReference>
<dbReference type="Gene3D" id="1.10.150.20">
    <property type="entry name" value="5' to 3' exonuclease, C-terminal subdomain"/>
    <property type="match status" value="1"/>
</dbReference>
<comment type="function">
    <text evidence="6">Poorly processive, error-prone DNA polymerase involved in untargeted mutagenesis. Copies undamaged DNA at stalled replication forks, which arise in vivo from mismatched or misaligned primer ends. These misaligned primers can be extended by PolIV. Exhibits no 3'-5' exonuclease (proofreading) activity. May be involved in translesional synthesis, in conjunction with the beta clamp from PolIII.</text>
</comment>
<protein>
    <recommendedName>
        <fullName evidence="6">DNA polymerase IV</fullName>
        <shortName evidence="6">Pol IV</shortName>
        <ecNumber evidence="6">2.7.7.7</ecNumber>
    </recommendedName>
</protein>
<gene>
    <name evidence="6" type="primary">dinB</name>
    <name evidence="8" type="ORF">SAMN04487973_11723</name>
</gene>
<keyword evidence="6" id="KW-0479">Metal-binding</keyword>
<dbReference type="InterPro" id="IPR036775">
    <property type="entry name" value="DNA_pol_Y-fam_lit_finger_sf"/>
</dbReference>
<accession>A0A1H9S3H2</accession>
<keyword evidence="6" id="KW-0963">Cytoplasm</keyword>
<dbReference type="RefSeq" id="WP_057807133.1">
    <property type="nucleotide sequence ID" value="NZ_BJYP01000031.1"/>
</dbReference>
<dbReference type="SUPFAM" id="SSF56672">
    <property type="entry name" value="DNA/RNA polymerases"/>
    <property type="match status" value="1"/>
</dbReference>
<feature type="site" description="Substrate discrimination" evidence="6">
    <location>
        <position position="27"/>
    </location>
</feature>
<dbReference type="Gene3D" id="3.30.70.270">
    <property type="match status" value="1"/>
</dbReference>
<comment type="caution">
    <text evidence="8">The sequence shown here is derived from an EMBL/GenBank/DDBJ whole genome shotgun (WGS) entry which is preliminary data.</text>
</comment>
<dbReference type="InterPro" id="IPR043128">
    <property type="entry name" value="Rev_trsase/Diguanyl_cyclase"/>
</dbReference>
<evidence type="ECO:0000256" key="3">
    <source>
        <dbReference type="ARBA" id="ARBA00022695"/>
    </source>
</evidence>
<feature type="domain" description="UmuC" evidence="7">
    <location>
        <begin position="18"/>
        <end position="202"/>
    </location>
</feature>
<dbReference type="InterPro" id="IPR017961">
    <property type="entry name" value="DNA_pol_Y-fam_little_finger"/>
</dbReference>
<dbReference type="HAMAP" id="MF_01113">
    <property type="entry name" value="DNApol_IV"/>
    <property type="match status" value="1"/>
</dbReference>
<keyword evidence="2 6" id="KW-0515">Mutator protein</keyword>
<keyword evidence="6" id="KW-0234">DNA repair</keyword>
<evidence type="ECO:0000256" key="6">
    <source>
        <dbReference type="HAMAP-Rule" id="MF_01113"/>
    </source>
</evidence>
<dbReference type="Pfam" id="PF11798">
    <property type="entry name" value="IMS_HHH"/>
    <property type="match status" value="1"/>
</dbReference>
<comment type="subunit">
    <text evidence="6">Monomer.</text>
</comment>
<keyword evidence="6" id="KW-0460">Magnesium</keyword>
<dbReference type="Pfam" id="PF00817">
    <property type="entry name" value="IMS"/>
    <property type="match status" value="1"/>
</dbReference>
<keyword evidence="3 6" id="KW-0548">Nucleotidyltransferase</keyword>
<feature type="binding site" evidence="6">
    <location>
        <position position="22"/>
    </location>
    <ligand>
        <name>Mg(2+)</name>
        <dbReference type="ChEBI" id="CHEBI:18420"/>
    </ligand>
</feature>
<dbReference type="InterPro" id="IPR024728">
    <property type="entry name" value="PolY_HhH_motif"/>
</dbReference>
<keyword evidence="9" id="KW-1185">Reference proteome</keyword>
<dbReference type="EMBL" id="FOGK01000017">
    <property type="protein sequence ID" value="SER78689.1"/>
    <property type="molecule type" value="Genomic_DNA"/>
</dbReference>
<comment type="similarity">
    <text evidence="1 6">Belongs to the DNA polymerase type-Y family.</text>
</comment>
<organism evidence="8 9">
    <name type="scientific">Pediococcus ethanolidurans</name>
    <dbReference type="NCBI Taxonomy" id="319653"/>
    <lineage>
        <taxon>Bacteria</taxon>
        <taxon>Bacillati</taxon>
        <taxon>Bacillota</taxon>
        <taxon>Bacilli</taxon>
        <taxon>Lactobacillales</taxon>
        <taxon>Lactobacillaceae</taxon>
        <taxon>Pediococcus</taxon>
    </lineage>
</organism>
<comment type="cofactor">
    <cofactor evidence="6">
        <name>Mg(2+)</name>
        <dbReference type="ChEBI" id="CHEBI:18420"/>
    </cofactor>
    <text evidence="6">Binds 2 magnesium ions per subunit.</text>
</comment>
<dbReference type="GeneID" id="76044015"/>
<dbReference type="InterPro" id="IPR050116">
    <property type="entry name" value="DNA_polymerase-Y"/>
</dbReference>
<dbReference type="Proteomes" id="UP000182818">
    <property type="component" value="Unassembled WGS sequence"/>
</dbReference>
<evidence type="ECO:0000256" key="5">
    <source>
        <dbReference type="ARBA" id="ARBA00022932"/>
    </source>
</evidence>
<evidence type="ECO:0000256" key="4">
    <source>
        <dbReference type="ARBA" id="ARBA00022705"/>
    </source>
</evidence>
<comment type="catalytic activity">
    <reaction evidence="6">
        <text>DNA(n) + a 2'-deoxyribonucleoside 5'-triphosphate = DNA(n+1) + diphosphate</text>
        <dbReference type="Rhea" id="RHEA:22508"/>
        <dbReference type="Rhea" id="RHEA-COMP:17339"/>
        <dbReference type="Rhea" id="RHEA-COMP:17340"/>
        <dbReference type="ChEBI" id="CHEBI:33019"/>
        <dbReference type="ChEBI" id="CHEBI:61560"/>
        <dbReference type="ChEBI" id="CHEBI:173112"/>
        <dbReference type="EC" id="2.7.7.7"/>
    </reaction>
</comment>
<feature type="active site" evidence="6">
    <location>
        <position position="121"/>
    </location>
</feature>
<dbReference type="Gene3D" id="3.40.1170.60">
    <property type="match status" value="1"/>
</dbReference>
<reference evidence="8 9" key="1">
    <citation type="submission" date="2016-10" db="EMBL/GenBank/DDBJ databases">
        <authorList>
            <person name="Varghese N."/>
            <person name="Submissions S."/>
        </authorList>
    </citation>
    <scope>NUCLEOTIDE SEQUENCE [LARGE SCALE GENOMIC DNA]</scope>
    <source>
        <strain evidence="8 9">CGMCC 1.3889</strain>
    </source>
</reference>
<proteinExistence type="inferred from homology"/>
<evidence type="ECO:0000313" key="8">
    <source>
        <dbReference type="EMBL" id="SER78689.1"/>
    </source>
</evidence>
<feature type="binding site" evidence="6">
    <location>
        <position position="120"/>
    </location>
    <ligand>
        <name>Mg(2+)</name>
        <dbReference type="ChEBI" id="CHEBI:18420"/>
    </ligand>
</feature>
<dbReference type="InterPro" id="IPR043502">
    <property type="entry name" value="DNA/RNA_pol_sf"/>
</dbReference>